<dbReference type="EMBL" id="LCNT01000001">
    <property type="protein sequence ID" value="KKU62044.1"/>
    <property type="molecule type" value="Genomic_DNA"/>
</dbReference>
<feature type="transmembrane region" description="Helical" evidence="1">
    <location>
        <begin position="235"/>
        <end position="252"/>
    </location>
</feature>
<feature type="transmembrane region" description="Helical" evidence="1">
    <location>
        <begin position="207"/>
        <end position="223"/>
    </location>
</feature>
<feature type="transmembrane region" description="Helical" evidence="1">
    <location>
        <begin position="61"/>
        <end position="81"/>
    </location>
</feature>
<keyword evidence="1" id="KW-0812">Transmembrane</keyword>
<sequence length="277" mass="30324">MPTWVVMAFAGGFLSNLAFFVTRKALKEEDPTAFGWWFEVMRLAAFSALAWFNFKLELSPAAFFWLAALGVTEIAAMYSFAKMQSLTELSVASIVSRLRLVWVPLIALAVLGERLAVSEYLGIALLFLGLSVVASPRRIRNDSGIKYALFFSVTAAVNSVLMKRGAAFASTPVLLAAMSLPAILAFPALMKSSKIRIAASFKKRIKANLVFLAFNVVSMYLFVEALRVGPASKVVGFYQSMLIIAVILGIVVLKERERIVKKVAGSLLTLVAIWLLV</sequence>
<feature type="transmembrane region" description="Helical" evidence="1">
    <location>
        <begin position="144"/>
        <end position="161"/>
    </location>
</feature>
<proteinExistence type="predicted"/>
<accession>A0A0G1RXH3</accession>
<gene>
    <name evidence="3" type="ORF">UX85_C0001G0258</name>
</gene>
<evidence type="ECO:0000256" key="1">
    <source>
        <dbReference type="SAM" id="Phobius"/>
    </source>
</evidence>
<comment type="caution">
    <text evidence="3">The sequence shown here is derived from an EMBL/GenBank/DDBJ whole genome shotgun (WGS) entry which is preliminary data.</text>
</comment>
<reference evidence="3 4" key="1">
    <citation type="journal article" date="2015" name="Nature">
        <title>rRNA introns, odd ribosomes, and small enigmatic genomes across a large radiation of phyla.</title>
        <authorList>
            <person name="Brown C.T."/>
            <person name="Hug L.A."/>
            <person name="Thomas B.C."/>
            <person name="Sharon I."/>
            <person name="Castelle C.J."/>
            <person name="Singh A."/>
            <person name="Wilkins M.J."/>
            <person name="Williams K.H."/>
            <person name="Banfield J.F."/>
        </authorList>
    </citation>
    <scope>NUCLEOTIDE SEQUENCE [LARGE SCALE GENOMIC DNA]</scope>
</reference>
<keyword evidence="1" id="KW-0472">Membrane</keyword>
<feature type="domain" description="EamA" evidence="2">
    <location>
        <begin position="3"/>
        <end position="133"/>
    </location>
</feature>
<name>A0A0G1RXH3_9BACT</name>
<dbReference type="Pfam" id="PF00892">
    <property type="entry name" value="EamA"/>
    <property type="match status" value="2"/>
</dbReference>
<evidence type="ECO:0000259" key="2">
    <source>
        <dbReference type="Pfam" id="PF00892"/>
    </source>
</evidence>
<dbReference type="GO" id="GO:0016020">
    <property type="term" value="C:membrane"/>
    <property type="evidence" value="ECO:0007669"/>
    <property type="project" value="InterPro"/>
</dbReference>
<dbReference type="Proteomes" id="UP000033860">
    <property type="component" value="Unassembled WGS sequence"/>
</dbReference>
<dbReference type="InterPro" id="IPR000620">
    <property type="entry name" value="EamA_dom"/>
</dbReference>
<protein>
    <recommendedName>
        <fullName evidence="2">EamA domain-containing protein</fullName>
    </recommendedName>
</protein>
<feature type="domain" description="EamA" evidence="2">
    <location>
        <begin position="143"/>
        <end position="276"/>
    </location>
</feature>
<evidence type="ECO:0000313" key="3">
    <source>
        <dbReference type="EMBL" id="KKU62044.1"/>
    </source>
</evidence>
<dbReference type="InterPro" id="IPR037185">
    <property type="entry name" value="EmrE-like"/>
</dbReference>
<keyword evidence="1" id="KW-1133">Transmembrane helix</keyword>
<feature type="transmembrane region" description="Helical" evidence="1">
    <location>
        <begin position="34"/>
        <end position="54"/>
    </location>
</feature>
<dbReference type="AlphaFoldDB" id="A0A0G1RXH3"/>
<dbReference type="SUPFAM" id="SSF103481">
    <property type="entry name" value="Multidrug resistance efflux transporter EmrE"/>
    <property type="match status" value="2"/>
</dbReference>
<organism evidence="3 4">
    <name type="scientific">Candidatus Beckwithbacteria bacterium GW2011_GWB1_47_15</name>
    <dbReference type="NCBI Taxonomy" id="1618371"/>
    <lineage>
        <taxon>Bacteria</taxon>
        <taxon>Candidatus Beckwithiibacteriota</taxon>
    </lineage>
</organism>
<feature type="transmembrane region" description="Helical" evidence="1">
    <location>
        <begin position="101"/>
        <end position="132"/>
    </location>
</feature>
<feature type="transmembrane region" description="Helical" evidence="1">
    <location>
        <begin position="167"/>
        <end position="186"/>
    </location>
</feature>
<evidence type="ECO:0000313" key="4">
    <source>
        <dbReference type="Proteomes" id="UP000033860"/>
    </source>
</evidence>